<protein>
    <submittedName>
        <fullName evidence="3">Uncharacterized protein</fullName>
    </submittedName>
</protein>
<proteinExistence type="predicted"/>
<gene>
    <name evidence="3" type="ORF">HAKA00212_LOCUS4901</name>
</gene>
<keyword evidence="2" id="KW-0812">Transmembrane</keyword>
<feature type="transmembrane region" description="Helical" evidence="2">
    <location>
        <begin position="300"/>
        <end position="320"/>
    </location>
</feature>
<feature type="region of interest" description="Disordered" evidence="1">
    <location>
        <begin position="226"/>
        <end position="267"/>
    </location>
</feature>
<organism evidence="3">
    <name type="scientific">Heterosigma akashiwo</name>
    <name type="common">Chromophytic alga</name>
    <name type="synonym">Heterosigma carterae</name>
    <dbReference type="NCBI Taxonomy" id="2829"/>
    <lineage>
        <taxon>Eukaryota</taxon>
        <taxon>Sar</taxon>
        <taxon>Stramenopiles</taxon>
        <taxon>Ochrophyta</taxon>
        <taxon>Raphidophyceae</taxon>
        <taxon>Chattonellales</taxon>
        <taxon>Chattonellaceae</taxon>
        <taxon>Heterosigma</taxon>
    </lineage>
</organism>
<evidence type="ECO:0000256" key="1">
    <source>
        <dbReference type="SAM" id="MobiDB-lite"/>
    </source>
</evidence>
<keyword evidence="2" id="KW-1133">Transmembrane helix</keyword>
<keyword evidence="2" id="KW-0472">Membrane</keyword>
<feature type="compositionally biased region" description="Basic and acidic residues" evidence="1">
    <location>
        <begin position="248"/>
        <end position="267"/>
    </location>
</feature>
<reference evidence="3" key="1">
    <citation type="submission" date="2021-01" db="EMBL/GenBank/DDBJ databases">
        <authorList>
            <person name="Corre E."/>
            <person name="Pelletier E."/>
            <person name="Niang G."/>
            <person name="Scheremetjew M."/>
            <person name="Finn R."/>
            <person name="Kale V."/>
            <person name="Holt S."/>
            <person name="Cochrane G."/>
            <person name="Meng A."/>
            <person name="Brown T."/>
            <person name="Cohen L."/>
        </authorList>
    </citation>
    <scope>NUCLEOTIDE SEQUENCE</scope>
    <source>
        <strain evidence="3">CCMP3107</strain>
    </source>
</reference>
<name>A0A7S3UYC6_HETAK</name>
<sequence length="329" mass="37556">MNRSSDVVQQLDRRLLEALRVARKSGSKNKFIKVFQSEDKRFSLNRILLPMAEVEPDQAKRDMQREKVIFNGVNFFGYQERFVPFLESYVRRLVKKLRWPPQRAQEITEAILEKASRTASGYDSYFFVNELFEVPGHLLKPRFEPTPPVRVDLVAAPRGALLCHIASKNLYGLYDFTHIDDTSRADDEHPSPWLRLDAEVFENIDFAGDNRWARFMRVSSPDAMAGHGGITGEDEDSVPSGSGAEVLEGGRGEKDKGSGDDGRWSEDRPLLPQGFFFFGGCFPGFEDPRNIKRMKKKKRLLKCTYVLYVLCVIFVVRGSGIQQHQLMIG</sequence>
<accession>A0A7S3UYC6</accession>
<evidence type="ECO:0000256" key="2">
    <source>
        <dbReference type="SAM" id="Phobius"/>
    </source>
</evidence>
<dbReference type="AlphaFoldDB" id="A0A7S3UYC6"/>
<evidence type="ECO:0000313" key="3">
    <source>
        <dbReference type="EMBL" id="CAE0626226.1"/>
    </source>
</evidence>
<dbReference type="EMBL" id="HBIU01011221">
    <property type="protein sequence ID" value="CAE0626226.1"/>
    <property type="molecule type" value="Transcribed_RNA"/>
</dbReference>